<dbReference type="Gene3D" id="2.60.40.1120">
    <property type="entry name" value="Carboxypeptidase-like, regulatory domain"/>
    <property type="match status" value="1"/>
</dbReference>
<keyword evidence="5 7" id="KW-0472">Membrane</keyword>
<dbReference type="Proteomes" id="UP000306918">
    <property type="component" value="Unassembled WGS sequence"/>
</dbReference>
<evidence type="ECO:0000313" key="9">
    <source>
        <dbReference type="EMBL" id="THU32916.1"/>
    </source>
</evidence>
<dbReference type="Gene3D" id="2.40.170.20">
    <property type="entry name" value="TonB-dependent receptor, beta-barrel domain"/>
    <property type="match status" value="1"/>
</dbReference>
<dbReference type="InterPro" id="IPR012910">
    <property type="entry name" value="Plug_dom"/>
</dbReference>
<dbReference type="Pfam" id="PF13715">
    <property type="entry name" value="CarbopepD_reg_2"/>
    <property type="match status" value="1"/>
</dbReference>
<proteinExistence type="inferred from homology"/>
<dbReference type="Gene3D" id="2.170.130.10">
    <property type="entry name" value="TonB-dependent receptor, plug domain"/>
    <property type="match status" value="1"/>
</dbReference>
<keyword evidence="4 7" id="KW-0812">Transmembrane</keyword>
<dbReference type="InterPro" id="IPR023997">
    <property type="entry name" value="TonB-dep_OMP_SusC/RagA_CS"/>
</dbReference>
<comment type="similarity">
    <text evidence="7">Belongs to the TonB-dependent receptor family.</text>
</comment>
<evidence type="ECO:0000256" key="3">
    <source>
        <dbReference type="ARBA" id="ARBA00022452"/>
    </source>
</evidence>
<evidence type="ECO:0000313" key="10">
    <source>
        <dbReference type="Proteomes" id="UP000306918"/>
    </source>
</evidence>
<comment type="caution">
    <text evidence="9">The sequence shown here is derived from an EMBL/GenBank/DDBJ whole genome shotgun (WGS) entry which is preliminary data.</text>
</comment>
<sequence>MKLTANPASGSSTAQKRVRSFGAQLLRVMKLTTIIILAACLHTSANGIAQQTVTFSGREVSLENVFTAIKKQTNYRFFFNTDMLQRATKISIEVKNASIDQVMNLVLKDQPLTFAIKGRTIFIMKKPEEEKKTSQNVDMTGDPVTVSGKVTDDQGQPLVGANVKVKGSNTGVTTDNQGRFTLTNVDPNATLEISFVGHETQLLSVKGKTLFTVALGQKISTLDETIVIAYGTTSRRFTTGNVATVKSIDIEKQPVQNPLLALQGRIPGLFITQETGVPGGAVTVRVQGRNSIVSRNSPLYVVDGVPFFSQLPVMGNDVVLGNSPDGLGASPLSFINPSDIESIDVLKDADATAIYGSRAANGAILITTKKGKVGKTKSTFNVQHGFGKVTRLNEMLDRRQYLDMRYEAIRNDGIDLNKILRTNARYYDLKVWDTTRYTDWQKLLIGGTSNYTNVSVGISGGTESVQFLIGSTYNKSTTVFPGGFSDQRLSTHFNIKSTSANKKFHLEFTGNYMYDDNRLPSTDMTSSANTLEPVAPNVYKDDGTLNWAPDSLGSSTWDNPFVSIVYRNFYAKTNNLISNLGLNYELIDGLFLKASIGYNSLQVNNFSGTPLMSIMPERRVNSVSSATYGNSTNNTWIVEPQILYNRTLGRAKLEGIIGSTIQQSKSTGRVLNGQNYPNDEVLQDFKAALTLQAGPSTVSQYKYNALFGNVNFKWDEKYIINMVARRDGSSRFGINNRFQTFGSIGAAWIFGSEKFIEKTFPFLSFGKIKGSYGTTGNDGIGDYSYLSLYSYLTSGIPYQNSASLNSGNLSNPYVQWEETRKFSLGIDLGFLNDRILINAAFAKNRSSNQLLEYNLPIITGRSSIIENFPATIQNINWEFSLNSTNIKTAAVKWTSAFNLTIPRNKVASFPGIENTTYASGSAGVIIGEPLGIVKRYLFNGVDPLTGNYLFINNNGDITASPTSADRISLKSNAPKFYGGLENIINIKNFEISFLFQFVKQEARNAFYSNGISAYGPGVFVSGYSNQPITVLDRWQKSGDEVTVAKFKSSLTANSVSLAYVQGSTAGFTDASFVRLKNINLLWSFPKQWLRKVNVDNARMYLQAQNLLTITNFAGQDPENIGSAVLPPLRLVTVGMFIGL</sequence>
<evidence type="ECO:0000256" key="4">
    <source>
        <dbReference type="ARBA" id="ARBA00022692"/>
    </source>
</evidence>
<feature type="domain" description="Secretin/TonB short N-terminal" evidence="8">
    <location>
        <begin position="75"/>
        <end position="126"/>
    </location>
</feature>
<evidence type="ECO:0000256" key="7">
    <source>
        <dbReference type="PROSITE-ProRule" id="PRU01360"/>
    </source>
</evidence>
<dbReference type="InterPro" id="IPR036942">
    <property type="entry name" value="Beta-barrel_TonB_sf"/>
</dbReference>
<dbReference type="InterPro" id="IPR008969">
    <property type="entry name" value="CarboxyPept-like_regulatory"/>
</dbReference>
<evidence type="ECO:0000256" key="2">
    <source>
        <dbReference type="ARBA" id="ARBA00022448"/>
    </source>
</evidence>
<dbReference type="SMART" id="SM00965">
    <property type="entry name" value="STN"/>
    <property type="match status" value="1"/>
</dbReference>
<evidence type="ECO:0000259" key="8">
    <source>
        <dbReference type="SMART" id="SM00965"/>
    </source>
</evidence>
<dbReference type="NCBIfam" id="TIGR04057">
    <property type="entry name" value="SusC_RagA_signa"/>
    <property type="match status" value="1"/>
</dbReference>
<keyword evidence="3 7" id="KW-1134">Transmembrane beta strand</keyword>
<keyword evidence="2 7" id="KW-0813">Transport</keyword>
<dbReference type="InterPro" id="IPR023996">
    <property type="entry name" value="TonB-dep_OMP_SusC/RagA"/>
</dbReference>
<dbReference type="SUPFAM" id="SSF56935">
    <property type="entry name" value="Porins"/>
    <property type="match status" value="1"/>
</dbReference>
<dbReference type="NCBIfam" id="TIGR04056">
    <property type="entry name" value="OMP_RagA_SusC"/>
    <property type="match status" value="1"/>
</dbReference>
<dbReference type="Pfam" id="PF07660">
    <property type="entry name" value="STN"/>
    <property type="match status" value="1"/>
</dbReference>
<dbReference type="Pfam" id="PF07715">
    <property type="entry name" value="Plug"/>
    <property type="match status" value="1"/>
</dbReference>
<evidence type="ECO:0000256" key="5">
    <source>
        <dbReference type="ARBA" id="ARBA00023136"/>
    </source>
</evidence>
<dbReference type="InterPro" id="IPR037066">
    <property type="entry name" value="Plug_dom_sf"/>
</dbReference>
<dbReference type="GO" id="GO:0009279">
    <property type="term" value="C:cell outer membrane"/>
    <property type="evidence" value="ECO:0007669"/>
    <property type="project" value="UniProtKB-SubCell"/>
</dbReference>
<keyword evidence="6 7" id="KW-0998">Cell outer membrane</keyword>
<dbReference type="AlphaFoldDB" id="A0A4V4GZJ3"/>
<reference evidence="9 10" key="1">
    <citation type="submission" date="2019-04" db="EMBL/GenBank/DDBJ databases">
        <title>Niastella caeni sp. nov., isolated from activated sludge.</title>
        <authorList>
            <person name="Sheng M."/>
        </authorList>
    </citation>
    <scope>NUCLEOTIDE SEQUENCE [LARGE SCALE GENOMIC DNA]</scope>
    <source>
        <strain evidence="9 10">HX-2-15</strain>
    </source>
</reference>
<organism evidence="9 10">
    <name type="scientific">Niastella caeni</name>
    <dbReference type="NCBI Taxonomy" id="2569763"/>
    <lineage>
        <taxon>Bacteria</taxon>
        <taxon>Pseudomonadati</taxon>
        <taxon>Bacteroidota</taxon>
        <taxon>Chitinophagia</taxon>
        <taxon>Chitinophagales</taxon>
        <taxon>Chitinophagaceae</taxon>
        <taxon>Niastella</taxon>
    </lineage>
</organism>
<keyword evidence="10" id="KW-1185">Reference proteome</keyword>
<dbReference type="PROSITE" id="PS52016">
    <property type="entry name" value="TONB_DEPENDENT_REC_3"/>
    <property type="match status" value="1"/>
</dbReference>
<evidence type="ECO:0000256" key="6">
    <source>
        <dbReference type="ARBA" id="ARBA00023237"/>
    </source>
</evidence>
<dbReference type="EMBL" id="STFF01000010">
    <property type="protein sequence ID" value="THU32916.1"/>
    <property type="molecule type" value="Genomic_DNA"/>
</dbReference>
<accession>A0A4V4GZJ3</accession>
<dbReference type="InterPro" id="IPR011662">
    <property type="entry name" value="Secretin/TonB_short_N"/>
</dbReference>
<name>A0A4V4GZJ3_9BACT</name>
<dbReference type="OrthoDB" id="9768177at2"/>
<protein>
    <submittedName>
        <fullName evidence="9">SusC/RagA family TonB-linked outer membrane protein</fullName>
    </submittedName>
</protein>
<comment type="subcellular location">
    <subcellularLocation>
        <location evidence="1 7">Cell outer membrane</location>
        <topology evidence="1 7">Multi-pass membrane protein</topology>
    </subcellularLocation>
</comment>
<dbReference type="InterPro" id="IPR039426">
    <property type="entry name" value="TonB-dep_rcpt-like"/>
</dbReference>
<evidence type="ECO:0000256" key="1">
    <source>
        <dbReference type="ARBA" id="ARBA00004571"/>
    </source>
</evidence>
<dbReference type="SUPFAM" id="SSF49464">
    <property type="entry name" value="Carboxypeptidase regulatory domain-like"/>
    <property type="match status" value="1"/>
</dbReference>
<gene>
    <name evidence="9" type="ORF">FAM09_26050</name>
</gene>